<dbReference type="InterPro" id="IPR046958">
    <property type="entry name" value="RBK1/2/STUNTED"/>
</dbReference>
<dbReference type="InterPro" id="IPR008271">
    <property type="entry name" value="Ser/Thr_kinase_AS"/>
</dbReference>
<dbReference type="FunFam" id="3.40.50.620:FF:000177">
    <property type="entry name" value="probable receptor-like serine/threonine-protein kinase At5g57670"/>
    <property type="match status" value="1"/>
</dbReference>
<feature type="domain" description="Protein kinase" evidence="6">
    <location>
        <begin position="393"/>
        <end position="652"/>
    </location>
</feature>
<dbReference type="AlphaFoldDB" id="A0A8K0E4L9"/>
<dbReference type="InterPro" id="IPR017441">
    <property type="entry name" value="Protein_kinase_ATP_BS"/>
</dbReference>
<name>A0A8K0E4L9_9ROSA</name>
<protein>
    <recommendedName>
        <fullName evidence="6">Protein kinase domain-containing protein</fullName>
    </recommendedName>
</protein>
<reference evidence="7" key="1">
    <citation type="submission" date="2020-03" db="EMBL/GenBank/DDBJ databases">
        <title>A high-quality chromosome-level genome assembly of a woody plant with both climbing and erect habits, Rhamnella rubrinervis.</title>
        <authorList>
            <person name="Lu Z."/>
            <person name="Yang Y."/>
            <person name="Zhu X."/>
            <person name="Sun Y."/>
        </authorList>
    </citation>
    <scope>NUCLEOTIDE SEQUENCE</scope>
    <source>
        <strain evidence="7">BYM</strain>
        <tissue evidence="7">Leaf</tissue>
    </source>
</reference>
<evidence type="ECO:0000256" key="1">
    <source>
        <dbReference type="ARBA" id="ARBA00022679"/>
    </source>
</evidence>
<dbReference type="PROSITE" id="PS00108">
    <property type="entry name" value="PROTEIN_KINASE_ST"/>
    <property type="match status" value="1"/>
</dbReference>
<dbReference type="FunFam" id="1.10.510.10:FF:000284">
    <property type="entry name" value="Putative receptor-like serine/threonine-protein kinase"/>
    <property type="match status" value="1"/>
</dbReference>
<dbReference type="PROSITE" id="PS50011">
    <property type="entry name" value="PROTEIN_KINASE_DOM"/>
    <property type="match status" value="1"/>
</dbReference>
<comment type="caution">
    <text evidence="7">The sequence shown here is derived from an EMBL/GenBank/DDBJ whole genome shotgun (WGS) entry which is preliminary data.</text>
</comment>
<evidence type="ECO:0000256" key="4">
    <source>
        <dbReference type="ARBA" id="ARBA00022840"/>
    </source>
</evidence>
<dbReference type="InterPro" id="IPR014729">
    <property type="entry name" value="Rossmann-like_a/b/a_fold"/>
</dbReference>
<evidence type="ECO:0000256" key="2">
    <source>
        <dbReference type="ARBA" id="ARBA00022741"/>
    </source>
</evidence>
<organism evidence="7 8">
    <name type="scientific">Rhamnella rubrinervis</name>
    <dbReference type="NCBI Taxonomy" id="2594499"/>
    <lineage>
        <taxon>Eukaryota</taxon>
        <taxon>Viridiplantae</taxon>
        <taxon>Streptophyta</taxon>
        <taxon>Embryophyta</taxon>
        <taxon>Tracheophyta</taxon>
        <taxon>Spermatophyta</taxon>
        <taxon>Magnoliopsida</taxon>
        <taxon>eudicotyledons</taxon>
        <taxon>Gunneridae</taxon>
        <taxon>Pentapetalae</taxon>
        <taxon>rosids</taxon>
        <taxon>fabids</taxon>
        <taxon>Rosales</taxon>
        <taxon>Rhamnaceae</taxon>
        <taxon>rhamnoid group</taxon>
        <taxon>Rhamneae</taxon>
        <taxon>Rhamnella</taxon>
    </lineage>
</organism>
<dbReference type="FunFam" id="3.30.200.20:FF:000268">
    <property type="entry name" value="probable receptor-like serine/threonine-protein kinase At5g57670"/>
    <property type="match status" value="1"/>
</dbReference>
<evidence type="ECO:0000313" key="8">
    <source>
        <dbReference type="Proteomes" id="UP000796880"/>
    </source>
</evidence>
<keyword evidence="3" id="KW-0418">Kinase</keyword>
<evidence type="ECO:0000259" key="6">
    <source>
        <dbReference type="PROSITE" id="PS50011"/>
    </source>
</evidence>
<dbReference type="InterPro" id="IPR011009">
    <property type="entry name" value="Kinase-like_dom_sf"/>
</dbReference>
<dbReference type="Gene3D" id="1.10.510.10">
    <property type="entry name" value="Transferase(Phosphotransferase) domain 1"/>
    <property type="match status" value="1"/>
</dbReference>
<keyword evidence="8" id="KW-1185">Reference proteome</keyword>
<sequence length="737" mass="81580">MLIQDCPPAEVQGCEDDDAVSGNRTVVVGVKLDSKSRELLTWALVKVAEPGDHVIALHVLQTITEDTSSLLSLVKTFDSVLSVYEGFCNLKQVDLKLKVCRGTSVRKVLVREAKSHPGATVVVGTSKSHHRIRSSASFAKHCAKDLSRCFSVFAVDNGKVVFKREATTESNPSNRNKNHVSLVLNSVSENVKLPNDIKSTKCHHRIRKCCSKCRNKSDSLSSVSDALFPDNSVTQSEDELPGDDADNNLLALVPFQTHDTTSNSVVIRESKCSKSRWSFLRHVFLPKQQDLEKPVKKTPVFQWVLRLPSFQSSAIVYPDQKQSISDQDEDYCSSLDGESGAIVPFGSNTVCHPLSPNHGLESFPKELLNLHEKYSSTCRLFSFQELSLATSNFSHENIVGKGGSSHVYKGCLPDGKELAVKILKPSADVLKEFVQEIEIITALNHKNIISLFGFCFEDGNLLLVYDFLSRGSLEENLHGIKKDGNVFGCQERYYVAVGVAEALDYLHSGIKEPVIHKDVKSSNILLSDDFEPQLSDFGLASWALSSSHSTCTDVAGTFGYLAPEYFMHGKVSDKIDVYAFGVVLLELLSGRKPINSECPKGQESLVMWAKPILKDGKVSQLLDPILGSDYDHNQIERMVLAATLCIRRTPRLRPQISLVLKLLKGDEEVIRWARQEVNGSDETDSVDGEMIPSNIQSHLNLALLDLEDDSLSISSGEQCISLEDYLRGRWSRSSSFD</sequence>
<evidence type="ECO:0000256" key="5">
    <source>
        <dbReference type="PROSITE-ProRule" id="PRU10141"/>
    </source>
</evidence>
<dbReference type="SMART" id="SM00220">
    <property type="entry name" value="S_TKc"/>
    <property type="match status" value="1"/>
</dbReference>
<accession>A0A8K0E4L9</accession>
<evidence type="ECO:0000256" key="3">
    <source>
        <dbReference type="ARBA" id="ARBA00022777"/>
    </source>
</evidence>
<keyword evidence="2 5" id="KW-0547">Nucleotide-binding</keyword>
<dbReference type="InterPro" id="IPR006016">
    <property type="entry name" value="UspA"/>
</dbReference>
<dbReference type="PROSITE" id="PS00107">
    <property type="entry name" value="PROTEIN_KINASE_ATP"/>
    <property type="match status" value="1"/>
</dbReference>
<proteinExistence type="predicted"/>
<feature type="binding site" evidence="5">
    <location>
        <position position="421"/>
    </location>
    <ligand>
        <name>ATP</name>
        <dbReference type="ChEBI" id="CHEBI:30616"/>
    </ligand>
</feature>
<dbReference type="GO" id="GO:0004672">
    <property type="term" value="F:protein kinase activity"/>
    <property type="evidence" value="ECO:0007669"/>
    <property type="project" value="InterPro"/>
</dbReference>
<dbReference type="Pfam" id="PF00069">
    <property type="entry name" value="Pkinase"/>
    <property type="match status" value="1"/>
</dbReference>
<dbReference type="InterPro" id="IPR000719">
    <property type="entry name" value="Prot_kinase_dom"/>
</dbReference>
<dbReference type="Gene3D" id="3.30.200.20">
    <property type="entry name" value="Phosphorylase Kinase, domain 1"/>
    <property type="match status" value="1"/>
</dbReference>
<dbReference type="Gene3D" id="3.40.50.620">
    <property type="entry name" value="HUPs"/>
    <property type="match status" value="1"/>
</dbReference>
<dbReference type="PANTHER" id="PTHR47987:SF5">
    <property type="entry name" value="PROTEIN KINASE DOMAIN-CONTAINING PROTEIN"/>
    <property type="match status" value="1"/>
</dbReference>
<keyword evidence="1" id="KW-0808">Transferase</keyword>
<dbReference type="PANTHER" id="PTHR47987">
    <property type="entry name" value="OS08G0249100 PROTEIN"/>
    <property type="match status" value="1"/>
</dbReference>
<dbReference type="EMBL" id="VOIH02000008">
    <property type="protein sequence ID" value="KAF3440618.1"/>
    <property type="molecule type" value="Genomic_DNA"/>
</dbReference>
<keyword evidence="4 5" id="KW-0067">ATP-binding</keyword>
<dbReference type="Proteomes" id="UP000796880">
    <property type="component" value="Unassembled WGS sequence"/>
</dbReference>
<dbReference type="Pfam" id="PF00582">
    <property type="entry name" value="Usp"/>
    <property type="match status" value="1"/>
</dbReference>
<gene>
    <name evidence="7" type="ORF">FNV43_RR18902</name>
</gene>
<dbReference type="SUPFAM" id="SSF52402">
    <property type="entry name" value="Adenine nucleotide alpha hydrolases-like"/>
    <property type="match status" value="1"/>
</dbReference>
<dbReference type="OrthoDB" id="654677at2759"/>
<evidence type="ECO:0000313" key="7">
    <source>
        <dbReference type="EMBL" id="KAF3440618.1"/>
    </source>
</evidence>
<dbReference type="GO" id="GO:0005524">
    <property type="term" value="F:ATP binding"/>
    <property type="evidence" value="ECO:0007669"/>
    <property type="project" value="UniProtKB-UniRule"/>
</dbReference>
<dbReference type="SUPFAM" id="SSF56112">
    <property type="entry name" value="Protein kinase-like (PK-like)"/>
    <property type="match status" value="1"/>
</dbReference>